<dbReference type="EMBL" id="RMVG01000009">
    <property type="protein sequence ID" value="RPD99719.1"/>
    <property type="molecule type" value="Genomic_DNA"/>
</dbReference>
<accession>A0A3N4P7M7</accession>
<name>A0A3N4P7M7_9GAMM</name>
<reference evidence="1 2" key="1">
    <citation type="submission" date="2018-11" db="EMBL/GenBank/DDBJ databases">
        <title>Whole genome sequencing of Pantoea sp. RIT388.</title>
        <authorList>
            <person name="Gan H.M."/>
            <person name="Hudson A.O."/>
        </authorList>
    </citation>
    <scope>NUCLEOTIDE SEQUENCE [LARGE SCALE GENOMIC DNA]</scope>
    <source>
        <strain evidence="1 2">RIT388</strain>
    </source>
</reference>
<keyword evidence="2" id="KW-1185">Reference proteome</keyword>
<sequence length="65" mass="7412">MRCNALLKAFNDPTQFIDGIGVDGVYLHFHKANEFTGLQAMPTFIANDVVKILRLLMKWFVLKSL</sequence>
<proteinExistence type="predicted"/>
<dbReference type="Proteomes" id="UP000281332">
    <property type="component" value="Unassembled WGS sequence"/>
</dbReference>
<gene>
    <name evidence="1" type="ORF">BBB56_12780</name>
</gene>
<dbReference type="AlphaFoldDB" id="A0A3N4P7M7"/>
<evidence type="ECO:0000313" key="1">
    <source>
        <dbReference type="EMBL" id="RPD99719.1"/>
    </source>
</evidence>
<evidence type="ECO:0000313" key="2">
    <source>
        <dbReference type="Proteomes" id="UP000281332"/>
    </source>
</evidence>
<organism evidence="1 2">
    <name type="scientific">Candidatus Pantoea deserta</name>
    <dbReference type="NCBI Taxonomy" id="1869313"/>
    <lineage>
        <taxon>Bacteria</taxon>
        <taxon>Pseudomonadati</taxon>
        <taxon>Pseudomonadota</taxon>
        <taxon>Gammaproteobacteria</taxon>
        <taxon>Enterobacterales</taxon>
        <taxon>Erwiniaceae</taxon>
        <taxon>Pantoea</taxon>
    </lineage>
</organism>
<comment type="caution">
    <text evidence="1">The sequence shown here is derived from an EMBL/GenBank/DDBJ whole genome shotgun (WGS) entry which is preliminary data.</text>
</comment>
<protein>
    <submittedName>
        <fullName evidence="1">Uncharacterized protein</fullName>
    </submittedName>
</protein>